<organism evidence="1 2">
    <name type="scientific">Brassica cretica</name>
    <name type="common">Mustard</name>
    <dbReference type="NCBI Taxonomy" id="69181"/>
    <lineage>
        <taxon>Eukaryota</taxon>
        <taxon>Viridiplantae</taxon>
        <taxon>Streptophyta</taxon>
        <taxon>Embryophyta</taxon>
        <taxon>Tracheophyta</taxon>
        <taxon>Spermatophyta</taxon>
        <taxon>Magnoliopsida</taxon>
        <taxon>eudicotyledons</taxon>
        <taxon>Gunneridae</taxon>
        <taxon>Pentapetalae</taxon>
        <taxon>rosids</taxon>
        <taxon>malvids</taxon>
        <taxon>Brassicales</taxon>
        <taxon>Brassicaceae</taxon>
        <taxon>Brassiceae</taxon>
        <taxon>Brassica</taxon>
    </lineage>
</organism>
<reference evidence="1" key="1">
    <citation type="submission" date="2019-12" db="EMBL/GenBank/DDBJ databases">
        <title>Genome sequencing and annotation of Brassica cretica.</title>
        <authorList>
            <person name="Studholme D.J."/>
            <person name="Sarris P."/>
        </authorList>
    </citation>
    <scope>NUCLEOTIDE SEQUENCE</scope>
    <source>
        <strain evidence="1">PFS-109/04</strain>
        <tissue evidence="1">Leaf</tissue>
    </source>
</reference>
<comment type="caution">
    <text evidence="1">The sequence shown here is derived from an EMBL/GenBank/DDBJ whole genome shotgun (WGS) entry which is preliminary data.</text>
</comment>
<evidence type="ECO:0000313" key="2">
    <source>
        <dbReference type="Proteomes" id="UP000712600"/>
    </source>
</evidence>
<sequence length="83" mass="9192">MFRSIPLAIPCLVTIGEKYPGVDTGFQTPADRNSGSDPCFHPCLRSQLTELQKVLGTAWENSEILSEVQNLKEMLDEALPTRS</sequence>
<protein>
    <submittedName>
        <fullName evidence="1">Uncharacterized protein</fullName>
    </submittedName>
</protein>
<accession>A0A8S9QSN0</accession>
<name>A0A8S9QSN0_BRACR</name>
<dbReference type="AlphaFoldDB" id="A0A8S9QSN0"/>
<proteinExistence type="predicted"/>
<gene>
    <name evidence="1" type="ORF">F2Q69_00013137</name>
</gene>
<dbReference type="Proteomes" id="UP000712600">
    <property type="component" value="Unassembled WGS sequence"/>
</dbReference>
<dbReference type="EMBL" id="QGKX02000996">
    <property type="protein sequence ID" value="KAF3556066.1"/>
    <property type="molecule type" value="Genomic_DNA"/>
</dbReference>
<evidence type="ECO:0000313" key="1">
    <source>
        <dbReference type="EMBL" id="KAF3556066.1"/>
    </source>
</evidence>